<feature type="compositionally biased region" description="Polar residues" evidence="4">
    <location>
        <begin position="924"/>
        <end position="945"/>
    </location>
</feature>
<dbReference type="GO" id="GO:0008168">
    <property type="term" value="F:methyltransferase activity"/>
    <property type="evidence" value="ECO:0007669"/>
    <property type="project" value="InterPro"/>
</dbReference>
<dbReference type="PROSITE" id="PS00092">
    <property type="entry name" value="N6_MTASE"/>
    <property type="match status" value="1"/>
</dbReference>
<feature type="compositionally biased region" description="Low complexity" evidence="4">
    <location>
        <begin position="529"/>
        <end position="543"/>
    </location>
</feature>
<dbReference type="InterPro" id="IPR007757">
    <property type="entry name" value="MT-A70-like"/>
</dbReference>
<comment type="subcellular location">
    <subcellularLocation>
        <location evidence="1">Nucleus</location>
    </subcellularLocation>
</comment>
<protein>
    <submittedName>
        <fullName evidence="5">Uncharacterized protein</fullName>
    </submittedName>
</protein>
<dbReference type="PANTHER" id="PTHR13107:SF0">
    <property type="entry name" value="N6-ADENOSINE-METHYLTRANSFERASE NON-CATALYTIC SUBUNIT"/>
    <property type="match status" value="1"/>
</dbReference>
<dbReference type="SUPFAM" id="SSF53335">
    <property type="entry name" value="S-adenosyl-L-methionine-dependent methyltransferases"/>
    <property type="match status" value="1"/>
</dbReference>
<dbReference type="GO" id="GO:0003729">
    <property type="term" value="F:mRNA binding"/>
    <property type="evidence" value="ECO:0007669"/>
    <property type="project" value="TreeGrafter"/>
</dbReference>
<sequence length="988" mass="109859">MRKATSKFSDHAGSHRRGKDKNERTRVGEDAKALHKDSYHVERRESSREKGHGFSEDIKSRKRWDSDVNSKVEDSSYVGKSERGNETVPDCRHEANHERSASPRLDVSEGKDIALDSAYEKGKSSREERRADSGRSRSRSRSDAVEGDDKATRLMCEDRTVMEKTEKHRDLRTSDAIDSRDRLRNPEEDNNLWLRDKTAREVAAMGATKTWSERPIGRTGNRKDGRSEAVKASSNFGISTENYDVIEIQPKPLNFEYGRDNPASAFSRRSEAVPLHDPKSAKHDDWVRLGDDVTRTYAHGQLEISHDPSRKYTDEIVSAPVQNLLRDDLDGRAGRLRSEQRSFSPQPSSGRSSSGSSQPPHSNQEHSTFGKVVQQSAKVNRPGRGGRVRAPGRDSQQVGMPVPLMGPPFGHLGMPPPGPTQPINSGMSPGPSPPIPLVSLFLHFPHLFGQEAGIDMSMLPISPGVSIPPGRPGQPYSHSIRAPSNPALYFNQSGQGRGMPPNASGLTFSASVPVGRGNSNGKSSGAWIPPKTGGAPGKAPSGGEQNDYSQNFVDIGMGPQNFIREFELTNIEDYPKLRGLIQKKEEIVANAATPPMYYKWNLREFELSLEFFGTKFDVILVDPPWEEYVHRAPGVTDHMEYWTFEEIQNLKIEAIADTPSFVFPWVGDGVGLEQGRQCLKKWGFRRCEDICWVKTNKHTATPALRHDSYTLFQHSKEHCLMGIKGSVRCSSDGHIIRANIDTDVIIAEEPRYGMYACVLHAISLACYVSRSWKCVRLIKVLHSALPYSCQFNVLCAVSMRTCNLSATSCGGSTAEPEEMYRIIEHFALGRRRIELLGEDHNIRTGWLTVGYGLSLSNFNAEDGKVWHGGGGRNPPPDAPHHVQTTPEIESLRPKSPMKNQQQMQQSSSISLSTTSSGSRRAAGNSPQNPTAFSLNQEASTSTNPWASPMEVFRGPANHAFDMYGYNMQSMHPNGEYLDFESQRMMNMM</sequence>
<dbReference type="EMBL" id="JAKOGI010000147">
    <property type="protein sequence ID" value="KAJ8442027.1"/>
    <property type="molecule type" value="Genomic_DNA"/>
</dbReference>
<gene>
    <name evidence="5" type="ORF">Cgig2_007865</name>
</gene>
<dbReference type="PROSITE" id="PS51592">
    <property type="entry name" value="SAM_MTA70L_2"/>
    <property type="match status" value="1"/>
</dbReference>
<dbReference type="InterPro" id="IPR045123">
    <property type="entry name" value="METTL14-like"/>
</dbReference>
<proteinExistence type="inferred from homology"/>
<feature type="region of interest" description="Disordered" evidence="4">
    <location>
        <begin position="204"/>
        <end position="233"/>
    </location>
</feature>
<keyword evidence="6" id="KW-1185">Reference proteome</keyword>
<evidence type="ECO:0000256" key="3">
    <source>
        <dbReference type="PROSITE-ProRule" id="PRU00489"/>
    </source>
</evidence>
<evidence type="ECO:0000256" key="4">
    <source>
        <dbReference type="SAM" id="MobiDB-lite"/>
    </source>
</evidence>
<evidence type="ECO:0000313" key="5">
    <source>
        <dbReference type="EMBL" id="KAJ8442027.1"/>
    </source>
</evidence>
<dbReference type="PANTHER" id="PTHR13107">
    <property type="entry name" value="N6-ADENOSINE-METHYLTRANSFERASE NON-CATALYTIC SUBUNIT"/>
    <property type="match status" value="1"/>
</dbReference>
<dbReference type="GO" id="GO:0036396">
    <property type="term" value="C:RNA N6-methyladenosine methyltransferase complex"/>
    <property type="evidence" value="ECO:0007669"/>
    <property type="project" value="TreeGrafter"/>
</dbReference>
<dbReference type="OrthoDB" id="14833at2759"/>
<organism evidence="5 6">
    <name type="scientific">Carnegiea gigantea</name>
    <dbReference type="NCBI Taxonomy" id="171969"/>
    <lineage>
        <taxon>Eukaryota</taxon>
        <taxon>Viridiplantae</taxon>
        <taxon>Streptophyta</taxon>
        <taxon>Embryophyta</taxon>
        <taxon>Tracheophyta</taxon>
        <taxon>Spermatophyta</taxon>
        <taxon>Magnoliopsida</taxon>
        <taxon>eudicotyledons</taxon>
        <taxon>Gunneridae</taxon>
        <taxon>Pentapetalae</taxon>
        <taxon>Caryophyllales</taxon>
        <taxon>Cactineae</taxon>
        <taxon>Cactaceae</taxon>
        <taxon>Cactoideae</taxon>
        <taxon>Echinocereeae</taxon>
        <taxon>Carnegiea</taxon>
    </lineage>
</organism>
<reference evidence="5" key="1">
    <citation type="submission" date="2022-04" db="EMBL/GenBank/DDBJ databases">
        <title>Carnegiea gigantea Genome sequencing and assembly v2.</title>
        <authorList>
            <person name="Copetti D."/>
            <person name="Sanderson M.J."/>
            <person name="Burquez A."/>
            <person name="Wojciechowski M.F."/>
        </authorList>
    </citation>
    <scope>NUCLEOTIDE SEQUENCE</scope>
    <source>
        <strain evidence="5">SGP5-SGP5p</strain>
        <tissue evidence="5">Aerial part</tissue>
    </source>
</reference>
<keyword evidence="2" id="KW-0539">Nucleus</keyword>
<feature type="compositionally biased region" description="Low complexity" evidence="4">
    <location>
        <begin position="900"/>
        <end position="918"/>
    </location>
</feature>
<feature type="region of interest" description="Disordered" evidence="4">
    <location>
        <begin position="519"/>
        <end position="544"/>
    </location>
</feature>
<feature type="region of interest" description="Disordered" evidence="4">
    <location>
        <begin position="865"/>
        <end position="949"/>
    </location>
</feature>
<accession>A0A9Q1KF17</accession>
<feature type="compositionally biased region" description="Basic and acidic residues" evidence="4">
    <location>
        <begin position="20"/>
        <end position="183"/>
    </location>
</feature>
<dbReference type="AlphaFoldDB" id="A0A9Q1KF17"/>
<feature type="compositionally biased region" description="Basic and acidic residues" evidence="4">
    <location>
        <begin position="211"/>
        <end position="229"/>
    </location>
</feature>
<evidence type="ECO:0000256" key="1">
    <source>
        <dbReference type="ARBA" id="ARBA00004123"/>
    </source>
</evidence>
<dbReference type="InterPro" id="IPR029063">
    <property type="entry name" value="SAM-dependent_MTases_sf"/>
</dbReference>
<dbReference type="Proteomes" id="UP001153076">
    <property type="component" value="Unassembled WGS sequence"/>
</dbReference>
<evidence type="ECO:0000313" key="6">
    <source>
        <dbReference type="Proteomes" id="UP001153076"/>
    </source>
</evidence>
<dbReference type="InterPro" id="IPR002052">
    <property type="entry name" value="DNA_methylase_N6_adenine_CS"/>
</dbReference>
<dbReference type="GO" id="GO:0005634">
    <property type="term" value="C:nucleus"/>
    <property type="evidence" value="ECO:0007669"/>
    <property type="project" value="UniProtKB-SubCell"/>
</dbReference>
<dbReference type="PROSITE" id="PS51143">
    <property type="entry name" value="MT_A70"/>
    <property type="match status" value="1"/>
</dbReference>
<dbReference type="GO" id="GO:0032259">
    <property type="term" value="P:methylation"/>
    <property type="evidence" value="ECO:0007669"/>
    <property type="project" value="InterPro"/>
</dbReference>
<feature type="region of interest" description="Disordered" evidence="4">
    <location>
        <begin position="336"/>
        <end position="401"/>
    </location>
</feature>
<name>A0A9Q1KF17_9CARY</name>
<dbReference type="Pfam" id="PF05063">
    <property type="entry name" value="MT-A70"/>
    <property type="match status" value="1"/>
</dbReference>
<comment type="caution">
    <text evidence="5">The sequence shown here is derived from an EMBL/GenBank/DDBJ whole genome shotgun (WGS) entry which is preliminary data.</text>
</comment>
<feature type="region of interest" description="Disordered" evidence="4">
    <location>
        <begin position="1"/>
        <end position="183"/>
    </location>
</feature>
<comment type="similarity">
    <text evidence="3">Belongs to the MT-A70-like family.</text>
</comment>
<feature type="compositionally biased region" description="Low complexity" evidence="4">
    <location>
        <begin position="341"/>
        <end position="362"/>
    </location>
</feature>
<evidence type="ECO:0000256" key="2">
    <source>
        <dbReference type="ARBA" id="ARBA00023242"/>
    </source>
</evidence>